<dbReference type="CDD" id="cd05403">
    <property type="entry name" value="NT_KNTase_like"/>
    <property type="match status" value="1"/>
</dbReference>
<reference evidence="2" key="1">
    <citation type="journal article" date="2019" name="Int. J. Syst. Evol. Microbiol.">
        <title>The Global Catalogue of Microorganisms (GCM) 10K type strain sequencing project: providing services to taxonomists for standard genome sequencing and annotation.</title>
        <authorList>
            <consortium name="The Broad Institute Genomics Platform"/>
            <consortium name="The Broad Institute Genome Sequencing Center for Infectious Disease"/>
            <person name="Wu L."/>
            <person name="Ma J."/>
        </authorList>
    </citation>
    <scope>NUCLEOTIDE SEQUENCE [LARGE SCALE GENOMIC DNA]</scope>
    <source>
        <strain evidence="2">CCUG 63830</strain>
    </source>
</reference>
<dbReference type="RefSeq" id="WP_224610422.1">
    <property type="nucleotide sequence ID" value="NZ_JAIQXV010000014.1"/>
</dbReference>
<sequence length="236" mass="25703">MPDAAQARLEAALPAVLERIRATPGAHAALWCGSAARGEANAHSDLDVHVLVDGDERWRENWLVDGVPVEVFHNPVRKVRAMFAVGDAATIAMYAEGRPVWPHPDLDALMAEARALQAAGPAPRPLSEQARFGLIDAVVDARALAETDDPLHGLMAGLCVHGLLPALFRARGWWEVKPQRWLSELWQREPAAAQDLQAVLARTDAQARQAALEALAMRVTGDLSYRESASARQRVE</sequence>
<dbReference type="EMBL" id="JBHSWB010000001">
    <property type="protein sequence ID" value="MFC6662219.1"/>
    <property type="molecule type" value="Genomic_DNA"/>
</dbReference>
<dbReference type="Gene3D" id="3.30.460.10">
    <property type="entry name" value="Beta Polymerase, domain 2"/>
    <property type="match status" value="1"/>
</dbReference>
<protein>
    <submittedName>
        <fullName evidence="1">Nucleotidyltransferase domain-containing protein</fullName>
    </submittedName>
</protein>
<dbReference type="SUPFAM" id="SSF81301">
    <property type="entry name" value="Nucleotidyltransferase"/>
    <property type="match status" value="1"/>
</dbReference>
<gene>
    <name evidence="1" type="ORF">ACFP90_19245</name>
</gene>
<comment type="caution">
    <text evidence="1">The sequence shown here is derived from an EMBL/GenBank/DDBJ whole genome shotgun (WGS) entry which is preliminary data.</text>
</comment>
<dbReference type="Proteomes" id="UP001596317">
    <property type="component" value="Unassembled WGS sequence"/>
</dbReference>
<accession>A0ABW1ZP31</accession>
<keyword evidence="2" id="KW-1185">Reference proteome</keyword>
<evidence type="ECO:0000313" key="2">
    <source>
        <dbReference type="Proteomes" id="UP001596317"/>
    </source>
</evidence>
<dbReference type="InterPro" id="IPR043519">
    <property type="entry name" value="NT_sf"/>
</dbReference>
<organism evidence="1 2">
    <name type="scientific">Deinococcus multiflagellatus</name>
    <dbReference type="NCBI Taxonomy" id="1656887"/>
    <lineage>
        <taxon>Bacteria</taxon>
        <taxon>Thermotogati</taxon>
        <taxon>Deinococcota</taxon>
        <taxon>Deinococci</taxon>
        <taxon>Deinococcales</taxon>
        <taxon>Deinococcaceae</taxon>
        <taxon>Deinococcus</taxon>
    </lineage>
</organism>
<evidence type="ECO:0000313" key="1">
    <source>
        <dbReference type="EMBL" id="MFC6662219.1"/>
    </source>
</evidence>
<proteinExistence type="predicted"/>
<name>A0ABW1ZP31_9DEIO</name>